<proteinExistence type="inferred from homology"/>
<dbReference type="Gene3D" id="3.40.190.10">
    <property type="entry name" value="Periplasmic binding protein-like II"/>
    <property type="match status" value="2"/>
</dbReference>
<dbReference type="Pfam" id="PF12974">
    <property type="entry name" value="Phosphonate-bd"/>
    <property type="match status" value="1"/>
</dbReference>
<dbReference type="NCBIfam" id="TIGR01098">
    <property type="entry name" value="3A0109s03R"/>
    <property type="match status" value="1"/>
</dbReference>
<dbReference type="GO" id="GO:0043190">
    <property type="term" value="C:ATP-binding cassette (ABC) transporter complex"/>
    <property type="evidence" value="ECO:0007669"/>
    <property type="project" value="InterPro"/>
</dbReference>
<dbReference type="SUPFAM" id="SSF53850">
    <property type="entry name" value="Periplasmic binding protein-like II"/>
    <property type="match status" value="1"/>
</dbReference>
<dbReference type="PANTHER" id="PTHR35841:SF1">
    <property type="entry name" value="PHOSPHONATES-BINDING PERIPLASMIC PROTEIN"/>
    <property type="match status" value="1"/>
</dbReference>
<organism evidence="4 5">
    <name type="scientific">Methylorubrum thiocyanatum</name>
    <dbReference type="NCBI Taxonomy" id="47958"/>
    <lineage>
        <taxon>Bacteria</taxon>
        <taxon>Pseudomonadati</taxon>
        <taxon>Pseudomonadota</taxon>
        <taxon>Alphaproteobacteria</taxon>
        <taxon>Hyphomicrobiales</taxon>
        <taxon>Methylobacteriaceae</taxon>
        <taxon>Methylorubrum</taxon>
    </lineage>
</organism>
<protein>
    <submittedName>
        <fullName evidence="4">Phosphonate transport system substrate-binding protein</fullName>
    </submittedName>
</protein>
<evidence type="ECO:0000313" key="5">
    <source>
        <dbReference type="Proteomes" id="UP000543554"/>
    </source>
</evidence>
<comment type="similarity">
    <text evidence="1">Belongs to the phosphate/phosphite/phosphonate binding protein family.</text>
</comment>
<sequence>MISRRTFGAGLALSAFLRAGQSLAQGADPDTLKVALLPDESASTIIQNNQGLKTYLEQGLGKRIELVVTTDYSSMIEAMRFKRIDLAYFGPLSYVLAKSRSPEIEPFAALVSGGKPTYTSYLIANVAAGIARPEDVKGKTVGFGDTASTSSHLIPRALLKNAGLEAGQDYSFQHLGTHDAVARAVQAGHVQAGGLSKPIFTSLVEKKSIDPAKIKVVAESRPIPNYPWTVRGDLALNLKEKIKAAFLEMKDPAILKPFKAESFAPITDADYDVLRETAKLLNIDLTKVKG</sequence>
<dbReference type="InterPro" id="IPR005770">
    <property type="entry name" value="PhnD"/>
</dbReference>
<dbReference type="EMBL" id="JACJIB010000001">
    <property type="protein sequence ID" value="MBA8910941.1"/>
    <property type="molecule type" value="Genomic_DNA"/>
</dbReference>
<gene>
    <name evidence="4" type="ORF">HNR51_000003</name>
</gene>
<evidence type="ECO:0000256" key="1">
    <source>
        <dbReference type="ARBA" id="ARBA00007162"/>
    </source>
</evidence>
<name>A0AA40RXT9_9HYPH</name>
<accession>A0AA40RXT9</accession>
<reference evidence="4 5" key="1">
    <citation type="submission" date="2020-08" db="EMBL/GenBank/DDBJ databases">
        <title>Genomic Encyclopedia of Type Strains, Phase IV (KMG-IV): sequencing the most valuable type-strain genomes for metagenomic binning, comparative biology and taxonomic classification.</title>
        <authorList>
            <person name="Goeker M."/>
        </authorList>
    </citation>
    <scope>NUCLEOTIDE SEQUENCE [LARGE SCALE GENOMIC DNA]</scope>
    <source>
        <strain evidence="4 5">DSM 11490</strain>
    </source>
</reference>
<keyword evidence="2 3" id="KW-0732">Signal</keyword>
<dbReference type="CDD" id="cd13572">
    <property type="entry name" value="PBP2_PnhD_2"/>
    <property type="match status" value="1"/>
</dbReference>
<feature type="chain" id="PRO_5041293689" evidence="3">
    <location>
        <begin position="25"/>
        <end position="290"/>
    </location>
</feature>
<evidence type="ECO:0000256" key="2">
    <source>
        <dbReference type="ARBA" id="ARBA00022729"/>
    </source>
</evidence>
<comment type="caution">
    <text evidence="4">The sequence shown here is derived from an EMBL/GenBank/DDBJ whole genome shotgun (WGS) entry which is preliminary data.</text>
</comment>
<dbReference type="AlphaFoldDB" id="A0AA40RXT9"/>
<feature type="signal peptide" evidence="3">
    <location>
        <begin position="1"/>
        <end position="24"/>
    </location>
</feature>
<evidence type="ECO:0000256" key="3">
    <source>
        <dbReference type="SAM" id="SignalP"/>
    </source>
</evidence>
<keyword evidence="5" id="KW-1185">Reference proteome</keyword>
<dbReference type="Proteomes" id="UP000543554">
    <property type="component" value="Unassembled WGS sequence"/>
</dbReference>
<dbReference type="RefSeq" id="WP_182553605.1">
    <property type="nucleotide sequence ID" value="NZ_BPRF01000030.1"/>
</dbReference>
<dbReference type="GO" id="GO:0055085">
    <property type="term" value="P:transmembrane transport"/>
    <property type="evidence" value="ECO:0007669"/>
    <property type="project" value="InterPro"/>
</dbReference>
<evidence type="ECO:0000313" key="4">
    <source>
        <dbReference type="EMBL" id="MBA8910941.1"/>
    </source>
</evidence>
<dbReference type="PANTHER" id="PTHR35841">
    <property type="entry name" value="PHOSPHONATES-BINDING PERIPLASMIC PROTEIN"/>
    <property type="match status" value="1"/>
</dbReference>